<dbReference type="EMBL" id="VSRR010105900">
    <property type="protein sequence ID" value="MPC96409.1"/>
    <property type="molecule type" value="Genomic_DNA"/>
</dbReference>
<proteinExistence type="predicted"/>
<accession>A0A5B7JNJ5</accession>
<protein>
    <submittedName>
        <fullName evidence="2">Uncharacterized protein</fullName>
    </submittedName>
</protein>
<dbReference type="AlphaFoldDB" id="A0A5B7JNJ5"/>
<sequence>MSSGKEGQGRKAEDPRPLAKKAGRKDLAGTSEGEQDCKRRTGEERLETTSKAVGCACRVQMEGSSSKVKKVDQDRKDQGNRRKEKDCICKEQNNNARLRTGTWMRVGHPLLKEDAGRQKACA</sequence>
<gene>
    <name evidence="2" type="ORF">E2C01_091667</name>
</gene>
<feature type="compositionally biased region" description="Basic and acidic residues" evidence="1">
    <location>
        <begin position="7"/>
        <end position="17"/>
    </location>
</feature>
<organism evidence="2 3">
    <name type="scientific">Portunus trituberculatus</name>
    <name type="common">Swimming crab</name>
    <name type="synonym">Neptunus trituberculatus</name>
    <dbReference type="NCBI Taxonomy" id="210409"/>
    <lineage>
        <taxon>Eukaryota</taxon>
        <taxon>Metazoa</taxon>
        <taxon>Ecdysozoa</taxon>
        <taxon>Arthropoda</taxon>
        <taxon>Crustacea</taxon>
        <taxon>Multicrustacea</taxon>
        <taxon>Malacostraca</taxon>
        <taxon>Eumalacostraca</taxon>
        <taxon>Eucarida</taxon>
        <taxon>Decapoda</taxon>
        <taxon>Pleocyemata</taxon>
        <taxon>Brachyura</taxon>
        <taxon>Eubrachyura</taxon>
        <taxon>Portunoidea</taxon>
        <taxon>Portunidae</taxon>
        <taxon>Portuninae</taxon>
        <taxon>Portunus</taxon>
    </lineage>
</organism>
<feature type="compositionally biased region" description="Basic and acidic residues" evidence="1">
    <location>
        <begin position="69"/>
        <end position="88"/>
    </location>
</feature>
<reference evidence="2 3" key="1">
    <citation type="submission" date="2019-05" db="EMBL/GenBank/DDBJ databases">
        <title>Another draft genome of Portunus trituberculatus and its Hox gene families provides insights of decapod evolution.</title>
        <authorList>
            <person name="Jeong J.-H."/>
            <person name="Song I."/>
            <person name="Kim S."/>
            <person name="Choi T."/>
            <person name="Kim D."/>
            <person name="Ryu S."/>
            <person name="Kim W."/>
        </authorList>
    </citation>
    <scope>NUCLEOTIDE SEQUENCE [LARGE SCALE GENOMIC DNA]</scope>
    <source>
        <tissue evidence="2">Muscle</tissue>
    </source>
</reference>
<evidence type="ECO:0000313" key="3">
    <source>
        <dbReference type="Proteomes" id="UP000324222"/>
    </source>
</evidence>
<comment type="caution">
    <text evidence="2">The sequence shown here is derived from an EMBL/GenBank/DDBJ whole genome shotgun (WGS) entry which is preliminary data.</text>
</comment>
<feature type="compositionally biased region" description="Basic and acidic residues" evidence="1">
    <location>
        <begin position="35"/>
        <end position="48"/>
    </location>
</feature>
<evidence type="ECO:0000256" key="1">
    <source>
        <dbReference type="SAM" id="MobiDB-lite"/>
    </source>
</evidence>
<feature type="region of interest" description="Disordered" evidence="1">
    <location>
        <begin position="1"/>
        <end position="49"/>
    </location>
</feature>
<feature type="region of interest" description="Disordered" evidence="1">
    <location>
        <begin position="61"/>
        <end position="88"/>
    </location>
</feature>
<keyword evidence="3" id="KW-1185">Reference proteome</keyword>
<dbReference type="Proteomes" id="UP000324222">
    <property type="component" value="Unassembled WGS sequence"/>
</dbReference>
<evidence type="ECO:0000313" key="2">
    <source>
        <dbReference type="EMBL" id="MPC96409.1"/>
    </source>
</evidence>
<name>A0A5B7JNJ5_PORTR</name>